<dbReference type="EC" id="2.7.13.3" evidence="14"/>
<keyword evidence="9 14" id="KW-0418">Kinase</keyword>
<dbReference type="InterPro" id="IPR003660">
    <property type="entry name" value="HAMP_dom"/>
</dbReference>
<dbReference type="PIRSF" id="PIRSF003167">
    <property type="entry name" value="STHK_NarX/NarQ"/>
    <property type="match status" value="1"/>
</dbReference>
<dbReference type="PROSITE" id="PS50885">
    <property type="entry name" value="HAMP"/>
    <property type="match status" value="1"/>
</dbReference>
<dbReference type="GO" id="GO:0046983">
    <property type="term" value="F:protein dimerization activity"/>
    <property type="evidence" value="ECO:0007669"/>
    <property type="project" value="UniProtKB-UniRule"/>
</dbReference>
<keyword evidence="10 14" id="KW-0067">ATP-binding</keyword>
<dbReference type="STRING" id="546266.NEIMUCOT_05288"/>
<dbReference type="Gene3D" id="3.30.565.10">
    <property type="entry name" value="Histidine kinase-like ATPase, C-terminal domain"/>
    <property type="match status" value="1"/>
</dbReference>
<evidence type="ECO:0000256" key="5">
    <source>
        <dbReference type="ARBA" id="ARBA00022553"/>
    </source>
</evidence>
<comment type="caution">
    <text evidence="18">The sequence shown here is derived from an EMBL/GenBank/DDBJ whole genome shotgun (WGS) entry which is preliminary data.</text>
</comment>
<evidence type="ECO:0000256" key="14">
    <source>
        <dbReference type="PIRNR" id="PIRNR003167"/>
    </source>
</evidence>
<comment type="catalytic activity">
    <reaction evidence="1 14">
        <text>ATP + protein L-histidine = ADP + protein N-phospho-L-histidine.</text>
        <dbReference type="EC" id="2.7.13.3"/>
    </reaction>
</comment>
<dbReference type="InterPro" id="IPR042295">
    <property type="entry name" value="NarX-like_N_sf"/>
</dbReference>
<dbReference type="InterPro" id="IPR036890">
    <property type="entry name" value="HATPase_C_sf"/>
</dbReference>
<dbReference type="CDD" id="cd16917">
    <property type="entry name" value="HATPase_UhpB-NarQ-NarX-like"/>
    <property type="match status" value="1"/>
</dbReference>
<dbReference type="GO" id="GO:0000155">
    <property type="term" value="F:phosphorelay sensor kinase activity"/>
    <property type="evidence" value="ECO:0007669"/>
    <property type="project" value="UniProtKB-UniRule"/>
</dbReference>
<dbReference type="GO" id="GO:0005886">
    <property type="term" value="C:plasma membrane"/>
    <property type="evidence" value="ECO:0007669"/>
    <property type="project" value="UniProtKB-SubCell"/>
</dbReference>
<evidence type="ECO:0000256" key="13">
    <source>
        <dbReference type="ARBA" id="ARBA00023136"/>
    </source>
</evidence>
<dbReference type="SUPFAM" id="SSF55781">
    <property type="entry name" value="GAF domain-like"/>
    <property type="match status" value="1"/>
</dbReference>
<dbReference type="InterPro" id="IPR003594">
    <property type="entry name" value="HATPase_dom"/>
</dbReference>
<evidence type="ECO:0000256" key="10">
    <source>
        <dbReference type="ARBA" id="ARBA00022840"/>
    </source>
</evidence>
<accession>D2ZXD8</accession>
<evidence type="ECO:0000313" key="19">
    <source>
        <dbReference type="Proteomes" id="UP000003344"/>
    </source>
</evidence>
<dbReference type="Gene3D" id="1.20.5.1930">
    <property type="match status" value="1"/>
</dbReference>
<evidence type="ECO:0000256" key="8">
    <source>
        <dbReference type="ARBA" id="ARBA00022741"/>
    </source>
</evidence>
<evidence type="ECO:0000256" key="12">
    <source>
        <dbReference type="ARBA" id="ARBA00023012"/>
    </source>
</evidence>
<dbReference type="InterPro" id="IPR016380">
    <property type="entry name" value="Sig_transdc_His_kin_NarX/NarQ"/>
</dbReference>
<dbReference type="SMART" id="SM00304">
    <property type="entry name" value="HAMP"/>
    <property type="match status" value="1"/>
</dbReference>
<dbReference type="SUPFAM" id="SSF55874">
    <property type="entry name" value="ATPase domain of HSP90 chaperone/DNA topoisomerase II/histidine kinase"/>
    <property type="match status" value="1"/>
</dbReference>
<dbReference type="InterPro" id="IPR029095">
    <property type="entry name" value="NarX-like_N"/>
</dbReference>
<keyword evidence="11 15" id="KW-1133">Transmembrane helix</keyword>
<dbReference type="InterPro" id="IPR050482">
    <property type="entry name" value="Sensor_HK_TwoCompSys"/>
</dbReference>
<sequence>MSFTFRFLNHLSLSSRLKLLTVLWVSSALLSVILTLVLSWRLQNAATVIEDAGNLRTQVYRLAYMVGEHAPRAQINNQIREFEQNLNRISQSNAIHPLMPSETPPAYDLIQSALIEDWKSNIQPVLRRYERPDQIKLYRFAANIELFLQAMEHANEKNTLWLRRFQMIMMGMIFAAAGLMIIWHYAWIIRPLETLRDGVKTISQGRFGVQIDTDQISEFAQVNKGFNQMSSRLKTLYTDLEGQVARQTQDLARQNRDLTLLYQTTRDLHQTFTPQQAAEEFLKRTLPAVSAEAGSIRLWDNERKRTDIVASIGLPDDSDEPDTAPDKTALKHAVFPISYQEEELGVLNLYFSDDLKPDNNDNELLRTLSGQLGVSIVNSRLEQERRLLAVLQERNLIAQGLHDSIAQALTFLNLQVQMLESAFYSNQKEQAEENIRFIKDGVQECYEDVRELLLNFRTKISNKDFPEAVSALLTRFERQTKINVSTEWRDEGAALNNDEQLQIIFILQESLSNIRKHALAHNVTVSIDNRQDFTLIIRDDGVGFDPAHLDTLSGEHVGMGIMRERAQRIHAELEVSSKPDEGTTVTLTLPKHKRTFS</sequence>
<protein>
    <recommendedName>
        <fullName evidence="14">Sensor protein</fullName>
        <ecNumber evidence="14">2.7.13.3</ecNumber>
    </recommendedName>
</protein>
<keyword evidence="8 14" id="KW-0547">Nucleotide-binding</keyword>
<evidence type="ECO:0000256" key="4">
    <source>
        <dbReference type="ARBA" id="ARBA00022519"/>
    </source>
</evidence>
<evidence type="ECO:0000259" key="16">
    <source>
        <dbReference type="PROSITE" id="PS50109"/>
    </source>
</evidence>
<dbReference type="Gene3D" id="1.20.120.960">
    <property type="entry name" value="Histidine kinase NarX, sensor domain"/>
    <property type="match status" value="1"/>
</dbReference>
<evidence type="ECO:0000256" key="2">
    <source>
        <dbReference type="ARBA" id="ARBA00004429"/>
    </source>
</evidence>
<keyword evidence="13 14" id="KW-0472">Membrane</keyword>
<feature type="transmembrane region" description="Helical" evidence="15">
    <location>
        <begin position="20"/>
        <end position="40"/>
    </location>
</feature>
<dbReference type="GO" id="GO:0005524">
    <property type="term" value="F:ATP binding"/>
    <property type="evidence" value="ECO:0007669"/>
    <property type="project" value="UniProtKB-UniRule"/>
</dbReference>
<comment type="subcellular location">
    <subcellularLocation>
        <location evidence="2">Cell inner membrane</location>
        <topology evidence="2">Multi-pass membrane protein</topology>
    </subcellularLocation>
</comment>
<dbReference type="Proteomes" id="UP000003344">
    <property type="component" value="Unassembled WGS sequence"/>
</dbReference>
<keyword evidence="3 14" id="KW-1003">Cell membrane</keyword>
<keyword evidence="6 14" id="KW-0808">Transferase</keyword>
<dbReference type="Gene3D" id="6.10.340.10">
    <property type="match status" value="1"/>
</dbReference>
<dbReference type="InterPro" id="IPR005467">
    <property type="entry name" value="His_kinase_dom"/>
</dbReference>
<keyword evidence="7 15" id="KW-0812">Transmembrane</keyword>
<evidence type="ECO:0000256" key="9">
    <source>
        <dbReference type="ARBA" id="ARBA00022777"/>
    </source>
</evidence>
<gene>
    <name evidence="18" type="ORF">NEIMUCOT_05288</name>
</gene>
<dbReference type="Pfam" id="PF13675">
    <property type="entry name" value="PilJ"/>
    <property type="match status" value="1"/>
</dbReference>
<evidence type="ECO:0000256" key="6">
    <source>
        <dbReference type="ARBA" id="ARBA00022679"/>
    </source>
</evidence>
<dbReference type="Gene3D" id="3.30.450.40">
    <property type="match status" value="2"/>
</dbReference>
<keyword evidence="4 14" id="KW-0997">Cell inner membrane</keyword>
<keyword evidence="12 14" id="KW-0902">Two-component regulatory system</keyword>
<dbReference type="SMART" id="SM00387">
    <property type="entry name" value="HATPase_c"/>
    <property type="match status" value="1"/>
</dbReference>
<feature type="domain" description="HAMP" evidence="17">
    <location>
        <begin position="186"/>
        <end position="238"/>
    </location>
</feature>
<dbReference type="PANTHER" id="PTHR24421">
    <property type="entry name" value="NITRATE/NITRITE SENSOR PROTEIN NARX-RELATED"/>
    <property type="match status" value="1"/>
</dbReference>
<dbReference type="CDD" id="cd06225">
    <property type="entry name" value="HAMP"/>
    <property type="match status" value="1"/>
</dbReference>
<dbReference type="AlphaFoldDB" id="D2ZXD8"/>
<dbReference type="Pfam" id="PF00672">
    <property type="entry name" value="HAMP"/>
    <property type="match status" value="1"/>
</dbReference>
<evidence type="ECO:0000256" key="11">
    <source>
        <dbReference type="ARBA" id="ARBA00022989"/>
    </source>
</evidence>
<dbReference type="InterPro" id="IPR029016">
    <property type="entry name" value="GAF-like_dom_sf"/>
</dbReference>
<dbReference type="PANTHER" id="PTHR24421:SF10">
    <property type="entry name" value="NITRATE_NITRITE SENSOR PROTEIN NARQ"/>
    <property type="match status" value="1"/>
</dbReference>
<evidence type="ECO:0000259" key="17">
    <source>
        <dbReference type="PROSITE" id="PS50885"/>
    </source>
</evidence>
<dbReference type="Pfam" id="PF02518">
    <property type="entry name" value="HATPase_c"/>
    <property type="match status" value="1"/>
</dbReference>
<evidence type="ECO:0000256" key="7">
    <source>
        <dbReference type="ARBA" id="ARBA00022692"/>
    </source>
</evidence>
<dbReference type="PROSITE" id="PS50109">
    <property type="entry name" value="HIS_KIN"/>
    <property type="match status" value="1"/>
</dbReference>
<dbReference type="Pfam" id="PF07730">
    <property type="entry name" value="HisKA_3"/>
    <property type="match status" value="1"/>
</dbReference>
<feature type="domain" description="Histidine kinase" evidence="16">
    <location>
        <begin position="400"/>
        <end position="593"/>
    </location>
</feature>
<dbReference type="InterPro" id="IPR011712">
    <property type="entry name" value="Sig_transdc_His_kin_sub3_dim/P"/>
</dbReference>
<name>D2ZXD8_NEIM2</name>
<evidence type="ECO:0000256" key="15">
    <source>
        <dbReference type="SAM" id="Phobius"/>
    </source>
</evidence>
<dbReference type="eggNOG" id="COG3850">
    <property type="taxonomic scope" value="Bacteria"/>
</dbReference>
<reference evidence="18 19" key="1">
    <citation type="submission" date="2009-10" db="EMBL/GenBank/DDBJ databases">
        <authorList>
            <person name="Weinstock G."/>
            <person name="Sodergren E."/>
            <person name="Clifton S."/>
            <person name="Fulton L."/>
            <person name="Fulton B."/>
            <person name="Courtney L."/>
            <person name="Fronick C."/>
            <person name="Harrison M."/>
            <person name="Strong C."/>
            <person name="Farmer C."/>
            <person name="Delahaunty K."/>
            <person name="Markovic C."/>
            <person name="Hall O."/>
            <person name="Minx P."/>
            <person name="Tomlinson C."/>
            <person name="Mitreva M."/>
            <person name="Nelson J."/>
            <person name="Hou S."/>
            <person name="Wollam A."/>
            <person name="Pepin K.H."/>
            <person name="Johnson M."/>
            <person name="Bhonagiri V."/>
            <person name="Nash W.E."/>
            <person name="Warren W."/>
            <person name="Chinwalla A."/>
            <person name="Mardis E.R."/>
            <person name="Wilson R.K."/>
        </authorList>
    </citation>
    <scope>NUCLEOTIDE SEQUENCE [LARGE SCALE GENOMIC DNA]</scope>
    <source>
        <strain evidence="19">ATCC 25996 / DSM 4631 / NCTC 10774 / M26</strain>
    </source>
</reference>
<evidence type="ECO:0000256" key="3">
    <source>
        <dbReference type="ARBA" id="ARBA00022475"/>
    </source>
</evidence>
<proteinExistence type="predicted"/>
<dbReference type="RefSeq" id="WP_003743075.1">
    <property type="nucleotide sequence ID" value="NZ_ACDX02000009.1"/>
</dbReference>
<organism evidence="18 19">
    <name type="scientific">Neisseria mucosa (strain ATCC 25996 / DSM 4631 / NCTC 10774 / M26)</name>
    <dbReference type="NCBI Taxonomy" id="546266"/>
    <lineage>
        <taxon>Bacteria</taxon>
        <taxon>Pseudomonadati</taxon>
        <taxon>Pseudomonadota</taxon>
        <taxon>Betaproteobacteria</taxon>
        <taxon>Neisseriales</taxon>
        <taxon>Neisseriaceae</taxon>
        <taxon>Neisseria</taxon>
    </lineage>
</organism>
<feature type="transmembrane region" description="Helical" evidence="15">
    <location>
        <begin position="167"/>
        <end position="187"/>
    </location>
</feature>
<keyword evidence="5" id="KW-0597">Phosphoprotein</keyword>
<dbReference type="SUPFAM" id="SSF158472">
    <property type="entry name" value="HAMP domain-like"/>
    <property type="match status" value="1"/>
</dbReference>
<evidence type="ECO:0000313" key="18">
    <source>
        <dbReference type="EMBL" id="EFC88341.1"/>
    </source>
</evidence>
<evidence type="ECO:0000256" key="1">
    <source>
        <dbReference type="ARBA" id="ARBA00000085"/>
    </source>
</evidence>
<dbReference type="EMBL" id="ACDX02000009">
    <property type="protein sequence ID" value="EFC88341.1"/>
    <property type="molecule type" value="Genomic_DNA"/>
</dbReference>